<dbReference type="EMBL" id="PDNA01000080">
    <property type="protein sequence ID" value="PGH15720.1"/>
    <property type="molecule type" value="Genomic_DNA"/>
</dbReference>
<dbReference type="Gene3D" id="3.40.50.150">
    <property type="entry name" value="Vaccinia Virus protein VP39"/>
    <property type="match status" value="1"/>
</dbReference>
<keyword evidence="5" id="KW-0489">Methyltransferase</keyword>
<organism evidence="10 11">
    <name type="scientific">Polytolypa hystricis (strain UAMH7299)</name>
    <dbReference type="NCBI Taxonomy" id="1447883"/>
    <lineage>
        <taxon>Eukaryota</taxon>
        <taxon>Fungi</taxon>
        <taxon>Dikarya</taxon>
        <taxon>Ascomycota</taxon>
        <taxon>Pezizomycotina</taxon>
        <taxon>Eurotiomycetes</taxon>
        <taxon>Eurotiomycetidae</taxon>
        <taxon>Onygenales</taxon>
        <taxon>Onygenales incertae sedis</taxon>
        <taxon>Polytolypa</taxon>
    </lineage>
</organism>
<dbReference type="InterPro" id="IPR017805">
    <property type="entry name" value="SAM_MeTrfase_EasF-type_put"/>
</dbReference>
<dbReference type="PIRSF" id="PIRSF018005">
    <property type="entry name" value="UCP018005"/>
    <property type="match status" value="1"/>
</dbReference>
<name>A0A2B7Y397_POLH7</name>
<protein>
    <recommendedName>
        <fullName evidence="7">4-dimethylallyltryptophan N-methyltransferase</fullName>
        <ecNumber evidence="7">2.1.1.261</ecNumber>
    </recommendedName>
</protein>
<evidence type="ECO:0000256" key="7">
    <source>
        <dbReference type="ARBA" id="ARBA00039094"/>
    </source>
</evidence>
<evidence type="ECO:0000313" key="10">
    <source>
        <dbReference type="EMBL" id="PGH15720.1"/>
    </source>
</evidence>
<dbReference type="InterPro" id="IPR017804">
    <property type="entry name" value="MeTrfase_EgtD-like"/>
</dbReference>
<evidence type="ECO:0000259" key="9">
    <source>
        <dbReference type="Pfam" id="PF10017"/>
    </source>
</evidence>
<comment type="caution">
    <text evidence="10">The sequence shown here is derived from an EMBL/GenBank/DDBJ whole genome shotgun (WGS) entry which is preliminary data.</text>
</comment>
<dbReference type="InterPro" id="IPR029063">
    <property type="entry name" value="SAM-dependent_MTases_sf"/>
</dbReference>
<evidence type="ECO:0000256" key="4">
    <source>
        <dbReference type="ARBA" id="ARBA00022589"/>
    </source>
</evidence>
<keyword evidence="4" id="KW-0017">Alkaloid metabolism</keyword>
<evidence type="ECO:0000256" key="3">
    <source>
        <dbReference type="ARBA" id="ARBA00011738"/>
    </source>
</evidence>
<dbReference type="AlphaFoldDB" id="A0A2B7Y397"/>
<evidence type="ECO:0000256" key="8">
    <source>
        <dbReference type="ARBA" id="ARBA00049425"/>
    </source>
</evidence>
<comment type="subunit">
    <text evidence="3">Homodimer.</text>
</comment>
<dbReference type="InterPro" id="IPR051128">
    <property type="entry name" value="EgtD_Methyltrsf_superfamily"/>
</dbReference>
<evidence type="ECO:0000256" key="2">
    <source>
        <dbReference type="ARBA" id="ARBA00008361"/>
    </source>
</evidence>
<dbReference type="OrthoDB" id="659at2759"/>
<evidence type="ECO:0000256" key="5">
    <source>
        <dbReference type="ARBA" id="ARBA00022603"/>
    </source>
</evidence>
<evidence type="ECO:0000313" key="11">
    <source>
        <dbReference type="Proteomes" id="UP000224634"/>
    </source>
</evidence>
<dbReference type="InterPro" id="IPR019257">
    <property type="entry name" value="MeTrfase_dom"/>
</dbReference>
<dbReference type="GO" id="GO:0008168">
    <property type="term" value="F:methyltransferase activity"/>
    <property type="evidence" value="ECO:0007669"/>
    <property type="project" value="UniProtKB-KW"/>
</dbReference>
<dbReference type="GO" id="GO:0032259">
    <property type="term" value="P:methylation"/>
    <property type="evidence" value="ECO:0007669"/>
    <property type="project" value="UniProtKB-KW"/>
</dbReference>
<dbReference type="Proteomes" id="UP000224634">
    <property type="component" value="Unassembled WGS sequence"/>
</dbReference>
<dbReference type="GO" id="GO:0009820">
    <property type="term" value="P:alkaloid metabolic process"/>
    <property type="evidence" value="ECO:0007669"/>
    <property type="project" value="UniProtKB-KW"/>
</dbReference>
<feature type="domain" description="Histidine-specific methyltransferase SAM-dependent" evidence="9">
    <location>
        <begin position="35"/>
        <end position="332"/>
    </location>
</feature>
<accession>A0A2B7Y397</accession>
<comment type="pathway">
    <text evidence="1">Alkaloid biosynthesis; ergot alkaloid biosynthesis.</text>
</comment>
<dbReference type="STRING" id="1447883.A0A2B7Y397"/>
<dbReference type="SUPFAM" id="SSF53335">
    <property type="entry name" value="S-adenosyl-L-methionine-dependent methyltransferases"/>
    <property type="match status" value="1"/>
</dbReference>
<dbReference type="PANTHER" id="PTHR43397:SF1">
    <property type="entry name" value="ERGOTHIONEINE BIOSYNTHESIS PROTEIN 1"/>
    <property type="match status" value="1"/>
</dbReference>
<comment type="catalytic activity">
    <reaction evidence="8">
        <text>4-(3-methylbut-2-enyl)-L-tryptophan + S-adenosyl-L-methionine = 4-(3-methylbut-2-enyl)-L-abrine + S-adenosyl-L-homocysteine + H(+)</text>
        <dbReference type="Rhea" id="RHEA:34435"/>
        <dbReference type="ChEBI" id="CHEBI:15378"/>
        <dbReference type="ChEBI" id="CHEBI:57856"/>
        <dbReference type="ChEBI" id="CHEBI:58209"/>
        <dbReference type="ChEBI" id="CHEBI:59789"/>
        <dbReference type="ChEBI" id="CHEBI:67248"/>
        <dbReference type="EC" id="2.1.1.261"/>
    </reaction>
</comment>
<comment type="similarity">
    <text evidence="2">Belongs to the methyltransferase superfamily.</text>
</comment>
<dbReference type="Pfam" id="PF10017">
    <property type="entry name" value="Methyltransf_33"/>
    <property type="match status" value="1"/>
</dbReference>
<gene>
    <name evidence="10" type="ORF">AJ80_05428</name>
</gene>
<sequence length="341" mass="39123">MAGLEQQPCHQTENAVIDIGGSQLSEHLQSVVDKHLKKKDNLGRHFLPDIFFSDDTGLQLWQKINRMPDYYQTNDEVELLERYAADVASRIPDNATIIDLGCGDVRKIRPVLDTLEKTGKAVRYYGLDLSHATVTESIELLRANYKHVQCFGLWGTFEDGFEWAKSVSGPRVFLSLGSIYGNDRFDRAVKYLKKCADVLRPEDLILIGIDCHPDPDAVWRSYHDSQGLFEQFIRNGFRFSNEVIGGQWYRDEDWEVRGVLEQNPLQHRFVLRAVRDVDYPPADLHFTTGMEIECYEGIKQTPELMAKQFVLADLTELGKWESPSGYIYEYLVAPVPRKSNL</sequence>
<dbReference type="PANTHER" id="PTHR43397">
    <property type="entry name" value="ERGOTHIONEINE BIOSYNTHESIS PROTEIN 1"/>
    <property type="match status" value="1"/>
</dbReference>
<evidence type="ECO:0000256" key="1">
    <source>
        <dbReference type="ARBA" id="ARBA00005107"/>
    </source>
</evidence>
<dbReference type="NCBIfam" id="TIGR03439">
    <property type="entry name" value="methyl_EasF"/>
    <property type="match status" value="1"/>
</dbReference>
<dbReference type="EC" id="2.1.1.261" evidence="7"/>
<keyword evidence="11" id="KW-1185">Reference proteome</keyword>
<reference evidence="10 11" key="1">
    <citation type="submission" date="2017-10" db="EMBL/GenBank/DDBJ databases">
        <title>Comparative genomics in systemic dimorphic fungi from Ajellomycetaceae.</title>
        <authorList>
            <person name="Munoz J.F."/>
            <person name="Mcewen J.G."/>
            <person name="Clay O.K."/>
            <person name="Cuomo C.A."/>
        </authorList>
    </citation>
    <scope>NUCLEOTIDE SEQUENCE [LARGE SCALE GENOMIC DNA]</scope>
    <source>
        <strain evidence="10 11">UAMH7299</strain>
    </source>
</reference>
<proteinExistence type="inferred from homology"/>
<evidence type="ECO:0000256" key="6">
    <source>
        <dbReference type="ARBA" id="ARBA00022679"/>
    </source>
</evidence>
<keyword evidence="6" id="KW-0808">Transferase</keyword>